<reference evidence="1" key="2">
    <citation type="journal article" date="2020" name="Nat. Commun.">
        <title>Large-scale genome sequencing of mycorrhizal fungi provides insights into the early evolution of symbiotic traits.</title>
        <authorList>
            <person name="Miyauchi S."/>
            <person name="Kiss E."/>
            <person name="Kuo A."/>
            <person name="Drula E."/>
            <person name="Kohler A."/>
            <person name="Sanchez-Garcia M."/>
            <person name="Morin E."/>
            <person name="Andreopoulos B."/>
            <person name="Barry K.W."/>
            <person name="Bonito G."/>
            <person name="Buee M."/>
            <person name="Carver A."/>
            <person name="Chen C."/>
            <person name="Cichocki N."/>
            <person name="Clum A."/>
            <person name="Culley D."/>
            <person name="Crous P.W."/>
            <person name="Fauchery L."/>
            <person name="Girlanda M."/>
            <person name="Hayes R.D."/>
            <person name="Keri Z."/>
            <person name="LaButti K."/>
            <person name="Lipzen A."/>
            <person name="Lombard V."/>
            <person name="Magnuson J."/>
            <person name="Maillard F."/>
            <person name="Murat C."/>
            <person name="Nolan M."/>
            <person name="Ohm R.A."/>
            <person name="Pangilinan J."/>
            <person name="Pereira M.F."/>
            <person name="Perotto S."/>
            <person name="Peter M."/>
            <person name="Pfister S."/>
            <person name="Riley R."/>
            <person name="Sitrit Y."/>
            <person name="Stielow J.B."/>
            <person name="Szollosi G."/>
            <person name="Zifcakova L."/>
            <person name="Stursova M."/>
            <person name="Spatafora J.W."/>
            <person name="Tedersoo L."/>
            <person name="Vaario L.M."/>
            <person name="Yamada A."/>
            <person name="Yan M."/>
            <person name="Wang P."/>
            <person name="Xu J."/>
            <person name="Bruns T."/>
            <person name="Baldrian P."/>
            <person name="Vilgalys R."/>
            <person name="Dunand C."/>
            <person name="Henrissat B."/>
            <person name="Grigoriev I.V."/>
            <person name="Hibbett D."/>
            <person name="Nagy L.G."/>
            <person name="Martin F.M."/>
        </authorList>
    </citation>
    <scope>NUCLEOTIDE SEQUENCE</scope>
    <source>
        <strain evidence="1">P2</strain>
    </source>
</reference>
<keyword evidence="2" id="KW-1185">Reference proteome</keyword>
<dbReference type="EMBL" id="MU118183">
    <property type="protein sequence ID" value="KAF9643810.1"/>
    <property type="molecule type" value="Genomic_DNA"/>
</dbReference>
<sequence length="103" mass="11009">MQKSSVREHLPSPAQPFPIALQEHLSESSPPVSSSRFNSSSRSSTIRFSSSAFFTNARNSPSISPSSTIVVRSASPARQIVKSASFTSSVRVCRLVDLAALEG</sequence>
<comment type="caution">
    <text evidence="1">The sequence shown here is derived from an EMBL/GenBank/DDBJ whole genome shotgun (WGS) entry which is preliminary data.</text>
</comment>
<evidence type="ECO:0000313" key="2">
    <source>
        <dbReference type="Proteomes" id="UP000886501"/>
    </source>
</evidence>
<dbReference type="Proteomes" id="UP000886501">
    <property type="component" value="Unassembled WGS sequence"/>
</dbReference>
<accession>A0ACB6Z291</accession>
<name>A0ACB6Z291_THEGA</name>
<gene>
    <name evidence="1" type="ORF">BDM02DRAFT_3122890</name>
</gene>
<evidence type="ECO:0000313" key="1">
    <source>
        <dbReference type="EMBL" id="KAF9643810.1"/>
    </source>
</evidence>
<protein>
    <submittedName>
        <fullName evidence="1">Uncharacterized protein</fullName>
    </submittedName>
</protein>
<proteinExistence type="predicted"/>
<reference evidence="1" key="1">
    <citation type="submission" date="2019-10" db="EMBL/GenBank/DDBJ databases">
        <authorList>
            <consortium name="DOE Joint Genome Institute"/>
            <person name="Kuo A."/>
            <person name="Miyauchi S."/>
            <person name="Kiss E."/>
            <person name="Drula E."/>
            <person name="Kohler A."/>
            <person name="Sanchez-Garcia M."/>
            <person name="Andreopoulos B."/>
            <person name="Barry K.W."/>
            <person name="Bonito G."/>
            <person name="Buee M."/>
            <person name="Carver A."/>
            <person name="Chen C."/>
            <person name="Cichocki N."/>
            <person name="Clum A."/>
            <person name="Culley D."/>
            <person name="Crous P.W."/>
            <person name="Fauchery L."/>
            <person name="Girlanda M."/>
            <person name="Hayes R."/>
            <person name="Keri Z."/>
            <person name="Labutti K."/>
            <person name="Lipzen A."/>
            <person name="Lombard V."/>
            <person name="Magnuson J."/>
            <person name="Maillard F."/>
            <person name="Morin E."/>
            <person name="Murat C."/>
            <person name="Nolan M."/>
            <person name="Ohm R."/>
            <person name="Pangilinan J."/>
            <person name="Pereira M."/>
            <person name="Perotto S."/>
            <person name="Peter M."/>
            <person name="Riley R."/>
            <person name="Sitrit Y."/>
            <person name="Stielow B."/>
            <person name="Szollosi G."/>
            <person name="Zifcakova L."/>
            <person name="Stursova M."/>
            <person name="Spatafora J.W."/>
            <person name="Tedersoo L."/>
            <person name="Vaario L.-M."/>
            <person name="Yamada A."/>
            <person name="Yan M."/>
            <person name="Wang P."/>
            <person name="Xu J."/>
            <person name="Bruns T."/>
            <person name="Baldrian P."/>
            <person name="Vilgalys R."/>
            <person name="Henrissat B."/>
            <person name="Grigoriev I.V."/>
            <person name="Hibbett D."/>
            <person name="Nagy L.G."/>
            <person name="Martin F.M."/>
        </authorList>
    </citation>
    <scope>NUCLEOTIDE SEQUENCE</scope>
    <source>
        <strain evidence="1">P2</strain>
    </source>
</reference>
<organism evidence="1 2">
    <name type="scientific">Thelephora ganbajun</name>
    <name type="common">Ganba fungus</name>
    <dbReference type="NCBI Taxonomy" id="370292"/>
    <lineage>
        <taxon>Eukaryota</taxon>
        <taxon>Fungi</taxon>
        <taxon>Dikarya</taxon>
        <taxon>Basidiomycota</taxon>
        <taxon>Agaricomycotina</taxon>
        <taxon>Agaricomycetes</taxon>
        <taxon>Thelephorales</taxon>
        <taxon>Thelephoraceae</taxon>
        <taxon>Thelephora</taxon>
    </lineage>
</organism>